<dbReference type="Pfam" id="PF07374">
    <property type="entry name" value="DUF1492"/>
    <property type="match status" value="1"/>
</dbReference>
<keyword evidence="3" id="KW-1185">Reference proteome</keyword>
<reference evidence="2" key="1">
    <citation type="submission" date="2020-12" db="EMBL/GenBank/DDBJ databases">
        <title>M. sibirica DSM 26468T genome.</title>
        <authorList>
            <person name="Thieme N."/>
            <person name="Rettenmaier R."/>
            <person name="Zverlov V."/>
            <person name="Liebl W."/>
        </authorList>
    </citation>
    <scope>NUCLEOTIDE SEQUENCE</scope>
    <source>
        <strain evidence="2">DSM 26468</strain>
    </source>
</reference>
<sequence>MRETKQSAKMQSISDMPKGNKQTDLSDYMVKLDVLFTKIVKMRKACIQKKIEIENMIADLPDGIESLILHKKYIEFKKWEVICVEIGYEWAHIHRKHSDALKNLNMIHNDTLLCVNMKS</sequence>
<evidence type="ECO:0000313" key="2">
    <source>
        <dbReference type="EMBL" id="MBH1941647.1"/>
    </source>
</evidence>
<protein>
    <submittedName>
        <fullName evidence="2">DUF1492 domain-containing protein</fullName>
    </submittedName>
</protein>
<name>A0A8J7HD49_9FIRM</name>
<dbReference type="RefSeq" id="WP_197661892.1">
    <property type="nucleotide sequence ID" value="NZ_JAEAGR010000013.1"/>
</dbReference>
<dbReference type="Proteomes" id="UP000623269">
    <property type="component" value="Unassembled WGS sequence"/>
</dbReference>
<dbReference type="InterPro" id="IPR010861">
    <property type="entry name" value="DUF1492"/>
</dbReference>
<dbReference type="AlphaFoldDB" id="A0A8J7HD49"/>
<feature type="compositionally biased region" description="Polar residues" evidence="1">
    <location>
        <begin position="7"/>
        <end position="23"/>
    </location>
</feature>
<dbReference type="EMBL" id="JAEAGR010000013">
    <property type="protein sequence ID" value="MBH1941647.1"/>
    <property type="molecule type" value="Genomic_DNA"/>
</dbReference>
<feature type="region of interest" description="Disordered" evidence="1">
    <location>
        <begin position="1"/>
        <end position="23"/>
    </location>
</feature>
<accession>A0A8J7HD49</accession>
<evidence type="ECO:0000256" key="1">
    <source>
        <dbReference type="SAM" id="MobiDB-lite"/>
    </source>
</evidence>
<evidence type="ECO:0000313" key="3">
    <source>
        <dbReference type="Proteomes" id="UP000623269"/>
    </source>
</evidence>
<proteinExistence type="predicted"/>
<organism evidence="2 3">
    <name type="scientific">Mobilitalea sibirica</name>
    <dbReference type="NCBI Taxonomy" id="1462919"/>
    <lineage>
        <taxon>Bacteria</taxon>
        <taxon>Bacillati</taxon>
        <taxon>Bacillota</taxon>
        <taxon>Clostridia</taxon>
        <taxon>Lachnospirales</taxon>
        <taxon>Lachnospiraceae</taxon>
        <taxon>Mobilitalea</taxon>
    </lineage>
</organism>
<gene>
    <name evidence="2" type="ORF">I5677_12160</name>
</gene>
<comment type="caution">
    <text evidence="2">The sequence shown here is derived from an EMBL/GenBank/DDBJ whole genome shotgun (WGS) entry which is preliminary data.</text>
</comment>